<gene>
    <name evidence="2" type="ORF">C2G38_2173083</name>
</gene>
<reference evidence="2 3" key="1">
    <citation type="submission" date="2018-06" db="EMBL/GenBank/DDBJ databases">
        <title>Comparative genomics reveals the genomic features of Rhizophagus irregularis, R. cerebriforme, R. diaphanum and Gigaspora rosea, and their symbiotic lifestyle signature.</title>
        <authorList>
            <person name="Morin E."/>
            <person name="San Clemente H."/>
            <person name="Chen E.C.H."/>
            <person name="De La Providencia I."/>
            <person name="Hainaut M."/>
            <person name="Kuo A."/>
            <person name="Kohler A."/>
            <person name="Murat C."/>
            <person name="Tang N."/>
            <person name="Roy S."/>
            <person name="Loubradou J."/>
            <person name="Henrissat B."/>
            <person name="Grigoriev I.V."/>
            <person name="Corradi N."/>
            <person name="Roux C."/>
            <person name="Martin F.M."/>
        </authorList>
    </citation>
    <scope>NUCLEOTIDE SEQUENCE [LARGE SCALE GENOMIC DNA]</scope>
    <source>
        <strain evidence="2 3">DAOM 194757</strain>
    </source>
</reference>
<evidence type="ECO:0000313" key="3">
    <source>
        <dbReference type="Proteomes" id="UP000266673"/>
    </source>
</evidence>
<proteinExistence type="predicted"/>
<dbReference type="OrthoDB" id="25620at2759"/>
<keyword evidence="3" id="KW-1185">Reference proteome</keyword>
<dbReference type="Pfam" id="PF07534">
    <property type="entry name" value="TLD"/>
    <property type="match status" value="1"/>
</dbReference>
<evidence type="ECO:0000313" key="2">
    <source>
        <dbReference type="EMBL" id="RIB22768.1"/>
    </source>
</evidence>
<evidence type="ECO:0000259" key="1">
    <source>
        <dbReference type="PROSITE" id="PS51886"/>
    </source>
</evidence>
<dbReference type="Proteomes" id="UP000266673">
    <property type="component" value="Unassembled WGS sequence"/>
</dbReference>
<protein>
    <recommendedName>
        <fullName evidence="1">TLDc domain-containing protein</fullName>
    </recommendedName>
</protein>
<dbReference type="EMBL" id="QKWP01000293">
    <property type="protein sequence ID" value="RIB22768.1"/>
    <property type="molecule type" value="Genomic_DNA"/>
</dbReference>
<dbReference type="InterPro" id="IPR006571">
    <property type="entry name" value="TLDc_dom"/>
</dbReference>
<feature type="domain" description="TLDc" evidence="1">
    <location>
        <begin position="115"/>
        <end position="262"/>
    </location>
</feature>
<name>A0A397VLP1_9GLOM</name>
<organism evidence="2 3">
    <name type="scientific">Gigaspora rosea</name>
    <dbReference type="NCBI Taxonomy" id="44941"/>
    <lineage>
        <taxon>Eukaryota</taxon>
        <taxon>Fungi</taxon>
        <taxon>Fungi incertae sedis</taxon>
        <taxon>Mucoromycota</taxon>
        <taxon>Glomeromycotina</taxon>
        <taxon>Glomeromycetes</taxon>
        <taxon>Diversisporales</taxon>
        <taxon>Gigasporaceae</taxon>
        <taxon>Gigaspora</taxon>
    </lineage>
</organism>
<comment type="caution">
    <text evidence="2">The sequence shown here is derived from an EMBL/GenBank/DDBJ whole genome shotgun (WGS) entry which is preliminary data.</text>
</comment>
<dbReference type="AlphaFoldDB" id="A0A397VLP1"/>
<accession>A0A397VLP1</accession>
<sequence length="262" mass="30297">MSGEDILEKVKPYRQILGLNLWDDISAKFMAPNASISSTILPAPTQQILGLNLWNDISTKFMAPDASISSTILSVHKKIPIQLPVREVSVREVPVREVPVHEVPVHEIPFINPSFIINDKHFAEISSWIDHRSSIYEVTKIPYKFKLLLRGSRDGFTRETFYRLCDNLPDTVVVIKVKFTNEIIGGYNPLVWTANNKFKWFATTDIIGCSNRHGPVFGNYFDMMSDNKIWYFHNNAYYQKRIGSDKYDYLIDEFEVFQILKN</sequence>
<dbReference type="PROSITE" id="PS51886">
    <property type="entry name" value="TLDC"/>
    <property type="match status" value="1"/>
</dbReference>